<sequence>MMRKWLFTYLSLFVFTMFFPTLSDAQVQWGVRAGMNMTNSKFTQADGSVDETDPVVRMQIGLTLDVPVWNDIYLQPSLIYQGKGFKGRGVWSAVTGEDSEFKVNLSYLVMPVHVVFKPRIGSSGRLLVGAGPYIGYGLGGNWESETDLLYDDIMLAQRQGDVNFTKDGSVGDMGTYNYGEPWDYGLGFLLGYEFMERYSVQVNGDFGMANLQYKYGDYDTGQELKNIGLGVSFGYKF</sequence>
<dbReference type="OrthoDB" id="949314at2"/>
<name>A0A514CN02_9BACT</name>
<evidence type="ECO:0000256" key="1">
    <source>
        <dbReference type="SAM" id="SignalP"/>
    </source>
</evidence>
<organism evidence="3 4">
    <name type="scientific">Echinicola soli</name>
    <dbReference type="NCBI Taxonomy" id="2591634"/>
    <lineage>
        <taxon>Bacteria</taxon>
        <taxon>Pseudomonadati</taxon>
        <taxon>Bacteroidota</taxon>
        <taxon>Cytophagia</taxon>
        <taxon>Cytophagales</taxon>
        <taxon>Cyclobacteriaceae</taxon>
        <taxon>Echinicola</taxon>
    </lineage>
</organism>
<feature type="chain" id="PRO_5021872174" evidence="1">
    <location>
        <begin position="26"/>
        <end position="237"/>
    </location>
</feature>
<proteinExistence type="predicted"/>
<dbReference type="RefSeq" id="WP_141616385.1">
    <property type="nucleotide sequence ID" value="NZ_CP041253.1"/>
</dbReference>
<feature type="signal peptide" evidence="1">
    <location>
        <begin position="1"/>
        <end position="25"/>
    </location>
</feature>
<dbReference type="AlphaFoldDB" id="A0A514CN02"/>
<keyword evidence="1" id="KW-0732">Signal</keyword>
<evidence type="ECO:0000313" key="4">
    <source>
        <dbReference type="Proteomes" id="UP000316614"/>
    </source>
</evidence>
<dbReference type="KEGG" id="echi:FKX85_19910"/>
<accession>A0A514CN02</accession>
<feature type="domain" description="Outer membrane protein beta-barrel" evidence="2">
    <location>
        <begin position="26"/>
        <end position="211"/>
    </location>
</feature>
<dbReference type="Proteomes" id="UP000316614">
    <property type="component" value="Chromosome"/>
</dbReference>
<reference evidence="3 4" key="1">
    <citation type="submission" date="2019-06" db="EMBL/GenBank/DDBJ databases">
        <title>Echinicola alkalisoli sp. nov. isolated from saline soil.</title>
        <authorList>
            <person name="Sun J.-Q."/>
            <person name="Xu L."/>
        </authorList>
    </citation>
    <scope>NUCLEOTIDE SEQUENCE [LARGE SCALE GENOMIC DNA]</scope>
    <source>
        <strain evidence="3 4">LN3S3</strain>
    </source>
</reference>
<dbReference type="Pfam" id="PF13568">
    <property type="entry name" value="OMP_b-brl_2"/>
    <property type="match status" value="1"/>
</dbReference>
<keyword evidence="4" id="KW-1185">Reference proteome</keyword>
<evidence type="ECO:0000313" key="3">
    <source>
        <dbReference type="EMBL" id="QDH81170.1"/>
    </source>
</evidence>
<gene>
    <name evidence="3" type="ORF">FKX85_19910</name>
</gene>
<dbReference type="InterPro" id="IPR025665">
    <property type="entry name" value="Beta-barrel_OMP_2"/>
</dbReference>
<evidence type="ECO:0000259" key="2">
    <source>
        <dbReference type="Pfam" id="PF13568"/>
    </source>
</evidence>
<dbReference type="EMBL" id="CP041253">
    <property type="protein sequence ID" value="QDH81170.1"/>
    <property type="molecule type" value="Genomic_DNA"/>
</dbReference>
<protein>
    <submittedName>
        <fullName evidence="3">PorT family protein</fullName>
    </submittedName>
</protein>